<sequence>MISFPSIKLTVNFIKDRKQVVAYSPALDISTVGKSEKHAKKRFQELVHIFLKDISERNVVAEVLTELGWRKITAPNRKSTWMPPDVHSINLKIPMVA</sequence>
<dbReference type="Proteomes" id="UP000178413">
    <property type="component" value="Unassembled WGS sequence"/>
</dbReference>
<dbReference type="AlphaFoldDB" id="A0A1G2MMS9"/>
<gene>
    <name evidence="1" type="ORF">A3D50_01420</name>
</gene>
<reference evidence="1 2" key="1">
    <citation type="journal article" date="2016" name="Nat. Commun.">
        <title>Thousands of microbial genomes shed light on interconnected biogeochemical processes in an aquifer system.</title>
        <authorList>
            <person name="Anantharaman K."/>
            <person name="Brown C.T."/>
            <person name="Hug L.A."/>
            <person name="Sharon I."/>
            <person name="Castelle C.J."/>
            <person name="Probst A.J."/>
            <person name="Thomas B.C."/>
            <person name="Singh A."/>
            <person name="Wilkins M.J."/>
            <person name="Karaoz U."/>
            <person name="Brodie E.L."/>
            <person name="Williams K.H."/>
            <person name="Hubbard S.S."/>
            <person name="Banfield J.F."/>
        </authorList>
    </citation>
    <scope>NUCLEOTIDE SEQUENCE [LARGE SCALE GENOMIC DNA]</scope>
</reference>
<dbReference type="STRING" id="1802308.A3D50_01420"/>
<evidence type="ECO:0000313" key="1">
    <source>
        <dbReference type="EMBL" id="OHA24302.1"/>
    </source>
</evidence>
<accession>A0A1G2MMS9</accession>
<dbReference type="EMBL" id="MHRM01000008">
    <property type="protein sequence ID" value="OHA24302.1"/>
    <property type="molecule type" value="Genomic_DNA"/>
</dbReference>
<protein>
    <recommendedName>
        <fullName evidence="3">HicB-like antitoxin of toxin-antitoxin system domain-containing protein</fullName>
    </recommendedName>
</protein>
<name>A0A1G2MMS9_9BACT</name>
<organism evidence="1 2">
    <name type="scientific">Candidatus Taylorbacteria bacterium RIFCSPHIGHO2_02_FULL_44_12</name>
    <dbReference type="NCBI Taxonomy" id="1802308"/>
    <lineage>
        <taxon>Bacteria</taxon>
        <taxon>Candidatus Tayloriibacteriota</taxon>
    </lineage>
</organism>
<evidence type="ECO:0008006" key="3">
    <source>
        <dbReference type="Google" id="ProtNLM"/>
    </source>
</evidence>
<comment type="caution">
    <text evidence="1">The sequence shown here is derived from an EMBL/GenBank/DDBJ whole genome shotgun (WGS) entry which is preliminary data.</text>
</comment>
<proteinExistence type="predicted"/>
<evidence type="ECO:0000313" key="2">
    <source>
        <dbReference type="Proteomes" id="UP000178413"/>
    </source>
</evidence>